<sequence>MRRLQERRGRGAVHAGRSIIAALTTLLATLAMVVPLGLSALSANQASAADGQGETASAKPVLYKLLAYNDKIDSYQDELRMDFVLRVKHRAFDPQCQNGDDSSAYGTQSCTLSFFYEFEGETNKTHYRRLRYMQTIPSDSSDPNNPTTIANPSAGAVKWAYNQDEYFTVHKVINSGLYDFLVISIEGDLSYGDKNDNPQYYQTGGYPQPLNLYAVVGPQNTLTCGSSQWAYGDNDCTDFHAESLTGLGDTVSNITADQGKNIKLYMGDCYASDPNRCSGPASFVGWDNYPPLWSGHQANWGLVTDYGLSVDLGNNQSQPYSPGVAPPKSFFVFWFNVRGGSNTCSKTDSYYYQWVGLKNSQWMPVDSLTPKPVLVGNKQQISQNNRMTTSWGIQYNVATNNPDNSGVQSSNIAQPATGPANELNVNAANPTGPQAKDGSIDFKRIKEQEGFDGYFKLVTWPVTRNMNDTGTSNNCTVNPEVYNPMNAGLAGITDNMDDAQKVRNLDTGWTIDTAFYKFDVPRPSDPTITSVENGVNSPWDPSGSVYTSKLNPVVSGECTPSNDTARPNKVTLYGEDPNNAFKEGQGQNGEDLVKNSDSWGFKLGETECKPDSTSKQGGSWQIQDDNAQYPSPDPGNKYNRYRRYHAWVTETASGFGLTSFFSNIKTAYFVSNEKAPGDNLSVTVPHTKNGNLPANSVVSFKGEVSPINTAWTSGKLGMADSSMAISMKQNAASDWTSLVTTPIGTFQRNAAINASSTYTDPASRSVLKVVKTAASTWSWTLNIPVDKFNGYNGDDQTEKYAFRVVLINPMNVSSDPALINRKVDITPTTLSLARFDVAQVAGKAYKYVNGSKKVPETKGTVVHIVWPDNTSTDVTVGDQGSWQTSPPEGIKQGVLTVQVPSDDAESTDSASGNFRGGNESALKSYTLESRPIISSLPFAGGWPLSALKILLMLVLGLAGFVACLRNKQESRY</sequence>
<dbReference type="Proteomes" id="UP000247744">
    <property type="component" value="Unassembled WGS sequence"/>
</dbReference>
<feature type="compositionally biased region" description="Polar residues" evidence="1">
    <location>
        <begin position="613"/>
        <end position="629"/>
    </location>
</feature>
<feature type="transmembrane region" description="Helical" evidence="2">
    <location>
        <begin position="942"/>
        <end position="964"/>
    </location>
</feature>
<keyword evidence="2" id="KW-0812">Transmembrane</keyword>
<proteinExistence type="predicted"/>
<gene>
    <name evidence="3" type="ORF">DKK75_01485</name>
</gene>
<comment type="caution">
    <text evidence="3">The sequence shown here is derived from an EMBL/GenBank/DDBJ whole genome shotgun (WGS) entry which is preliminary data.</text>
</comment>
<reference evidence="3 4" key="1">
    <citation type="submission" date="2018-05" db="EMBL/GenBank/DDBJ databases">
        <title>Reference genomes for bee gut microbiota database.</title>
        <authorList>
            <person name="Ellegaard K.M."/>
        </authorList>
    </citation>
    <scope>NUCLEOTIDE SEQUENCE [LARGE SCALE GENOMIC DNA]</scope>
    <source>
        <strain evidence="3 4">ESL0200</strain>
    </source>
</reference>
<keyword evidence="2" id="KW-0472">Membrane</keyword>
<feature type="region of interest" description="Disordered" evidence="1">
    <location>
        <begin position="606"/>
        <end position="632"/>
    </location>
</feature>
<evidence type="ECO:0000256" key="2">
    <source>
        <dbReference type="SAM" id="Phobius"/>
    </source>
</evidence>
<protein>
    <submittedName>
        <fullName evidence="3">Uncharacterized protein</fullName>
    </submittedName>
</protein>
<accession>A0A318MHS5</accession>
<dbReference type="OrthoDB" id="3222569at2"/>
<dbReference type="AlphaFoldDB" id="A0A318MHS5"/>
<keyword evidence="2" id="KW-1133">Transmembrane helix</keyword>
<evidence type="ECO:0000313" key="3">
    <source>
        <dbReference type="EMBL" id="PXY85863.1"/>
    </source>
</evidence>
<evidence type="ECO:0000256" key="1">
    <source>
        <dbReference type="SAM" id="MobiDB-lite"/>
    </source>
</evidence>
<dbReference type="EMBL" id="QGLL01000001">
    <property type="protein sequence ID" value="PXY85863.1"/>
    <property type="molecule type" value="Genomic_DNA"/>
</dbReference>
<evidence type="ECO:0000313" key="4">
    <source>
        <dbReference type="Proteomes" id="UP000247744"/>
    </source>
</evidence>
<organism evidence="3 4">
    <name type="scientific">Bifidobacterium asteroides</name>
    <dbReference type="NCBI Taxonomy" id="1684"/>
    <lineage>
        <taxon>Bacteria</taxon>
        <taxon>Bacillati</taxon>
        <taxon>Actinomycetota</taxon>
        <taxon>Actinomycetes</taxon>
        <taxon>Bifidobacteriales</taxon>
        <taxon>Bifidobacteriaceae</taxon>
        <taxon>Bifidobacterium</taxon>
    </lineage>
</organism>
<name>A0A318MHS5_9BIFI</name>